<dbReference type="InterPro" id="IPR011701">
    <property type="entry name" value="MFS"/>
</dbReference>
<evidence type="ECO:0000256" key="2">
    <source>
        <dbReference type="ARBA" id="ARBA00022448"/>
    </source>
</evidence>
<keyword evidence="3 8" id="KW-0812">Transmembrane</keyword>
<evidence type="ECO:0000256" key="8">
    <source>
        <dbReference type="SAM" id="Phobius"/>
    </source>
</evidence>
<comment type="caution">
    <text evidence="10">The sequence shown here is derived from an EMBL/GenBank/DDBJ whole genome shotgun (WGS) entry which is preliminary data.</text>
</comment>
<feature type="transmembrane region" description="Helical" evidence="8">
    <location>
        <begin position="339"/>
        <end position="361"/>
    </location>
</feature>
<dbReference type="EMBL" id="JAGMUV010000009">
    <property type="protein sequence ID" value="KAH7143547.1"/>
    <property type="molecule type" value="Genomic_DNA"/>
</dbReference>
<keyword evidence="11" id="KW-1185">Reference proteome</keyword>
<dbReference type="PANTHER" id="PTHR43791">
    <property type="entry name" value="PERMEASE-RELATED"/>
    <property type="match status" value="1"/>
</dbReference>
<evidence type="ECO:0000313" key="11">
    <source>
        <dbReference type="Proteomes" id="UP000738349"/>
    </source>
</evidence>
<evidence type="ECO:0000256" key="6">
    <source>
        <dbReference type="ARBA" id="ARBA00023180"/>
    </source>
</evidence>
<evidence type="ECO:0000256" key="1">
    <source>
        <dbReference type="ARBA" id="ARBA00004141"/>
    </source>
</evidence>
<accession>A0A9P9ETB1</accession>
<feature type="transmembrane region" description="Helical" evidence="8">
    <location>
        <begin position="131"/>
        <end position="149"/>
    </location>
</feature>
<comment type="subcellular location">
    <subcellularLocation>
        <location evidence="1">Membrane</location>
        <topology evidence="1">Multi-pass membrane protein</topology>
    </subcellularLocation>
</comment>
<dbReference type="InterPro" id="IPR020846">
    <property type="entry name" value="MFS_dom"/>
</dbReference>
<feature type="transmembrane region" description="Helical" evidence="8">
    <location>
        <begin position="156"/>
        <end position="178"/>
    </location>
</feature>
<dbReference type="AlphaFoldDB" id="A0A9P9ETB1"/>
<organism evidence="10 11">
    <name type="scientific">Dactylonectria macrodidyma</name>
    <dbReference type="NCBI Taxonomy" id="307937"/>
    <lineage>
        <taxon>Eukaryota</taxon>
        <taxon>Fungi</taxon>
        <taxon>Dikarya</taxon>
        <taxon>Ascomycota</taxon>
        <taxon>Pezizomycotina</taxon>
        <taxon>Sordariomycetes</taxon>
        <taxon>Hypocreomycetidae</taxon>
        <taxon>Hypocreales</taxon>
        <taxon>Nectriaceae</taxon>
        <taxon>Dactylonectria</taxon>
    </lineage>
</organism>
<dbReference type="Gene3D" id="1.20.1250.20">
    <property type="entry name" value="MFS general substrate transporter like domains"/>
    <property type="match status" value="2"/>
</dbReference>
<feature type="compositionally biased region" description="Polar residues" evidence="7">
    <location>
        <begin position="27"/>
        <end position="46"/>
    </location>
</feature>
<protein>
    <submittedName>
        <fullName evidence="10">Major facilitator superfamily domain-containing protein</fullName>
    </submittedName>
</protein>
<dbReference type="GO" id="GO:0016020">
    <property type="term" value="C:membrane"/>
    <property type="evidence" value="ECO:0007669"/>
    <property type="project" value="UniProtKB-SubCell"/>
</dbReference>
<keyword evidence="6" id="KW-0325">Glycoprotein</keyword>
<evidence type="ECO:0000313" key="10">
    <source>
        <dbReference type="EMBL" id="KAH7143547.1"/>
    </source>
</evidence>
<feature type="domain" description="Major facilitator superfamily (MFS) profile" evidence="9">
    <location>
        <begin position="64"/>
        <end position="511"/>
    </location>
</feature>
<dbReference type="GO" id="GO:0022857">
    <property type="term" value="F:transmembrane transporter activity"/>
    <property type="evidence" value="ECO:0007669"/>
    <property type="project" value="InterPro"/>
</dbReference>
<name>A0A9P9ETB1_9HYPO</name>
<gene>
    <name evidence="10" type="ORF">EDB81DRAFT_934890</name>
</gene>
<dbReference type="Proteomes" id="UP000738349">
    <property type="component" value="Unassembled WGS sequence"/>
</dbReference>
<dbReference type="PROSITE" id="PS50850">
    <property type="entry name" value="MFS"/>
    <property type="match status" value="1"/>
</dbReference>
<evidence type="ECO:0000256" key="7">
    <source>
        <dbReference type="SAM" id="MobiDB-lite"/>
    </source>
</evidence>
<dbReference type="Pfam" id="PF07690">
    <property type="entry name" value="MFS_1"/>
    <property type="match status" value="1"/>
</dbReference>
<dbReference type="SUPFAM" id="SSF103473">
    <property type="entry name" value="MFS general substrate transporter"/>
    <property type="match status" value="1"/>
</dbReference>
<feature type="transmembrane region" description="Helical" evidence="8">
    <location>
        <begin position="373"/>
        <end position="390"/>
    </location>
</feature>
<evidence type="ECO:0000259" key="9">
    <source>
        <dbReference type="PROSITE" id="PS50850"/>
    </source>
</evidence>
<keyword evidence="2" id="KW-0813">Transport</keyword>
<feature type="transmembrane region" description="Helical" evidence="8">
    <location>
        <begin position="224"/>
        <end position="245"/>
    </location>
</feature>
<keyword evidence="5 8" id="KW-0472">Membrane</keyword>
<feature type="transmembrane region" description="Helical" evidence="8">
    <location>
        <begin position="60"/>
        <end position="77"/>
    </location>
</feature>
<evidence type="ECO:0000256" key="3">
    <source>
        <dbReference type="ARBA" id="ARBA00022692"/>
    </source>
</evidence>
<dbReference type="PANTHER" id="PTHR43791:SF32">
    <property type="entry name" value="MAJOR FACILITATOR SUPERFAMILY (MFS) PROFILE DOMAIN-CONTAINING PROTEIN"/>
    <property type="match status" value="1"/>
</dbReference>
<feature type="compositionally biased region" description="Basic and acidic residues" evidence="7">
    <location>
        <begin position="9"/>
        <end position="25"/>
    </location>
</feature>
<reference evidence="10" key="1">
    <citation type="journal article" date="2021" name="Nat. Commun.">
        <title>Genetic determinants of endophytism in the Arabidopsis root mycobiome.</title>
        <authorList>
            <person name="Mesny F."/>
            <person name="Miyauchi S."/>
            <person name="Thiergart T."/>
            <person name="Pickel B."/>
            <person name="Atanasova L."/>
            <person name="Karlsson M."/>
            <person name="Huettel B."/>
            <person name="Barry K.W."/>
            <person name="Haridas S."/>
            <person name="Chen C."/>
            <person name="Bauer D."/>
            <person name="Andreopoulos W."/>
            <person name="Pangilinan J."/>
            <person name="LaButti K."/>
            <person name="Riley R."/>
            <person name="Lipzen A."/>
            <person name="Clum A."/>
            <person name="Drula E."/>
            <person name="Henrissat B."/>
            <person name="Kohler A."/>
            <person name="Grigoriev I.V."/>
            <person name="Martin F.M."/>
            <person name="Hacquard S."/>
        </authorList>
    </citation>
    <scope>NUCLEOTIDE SEQUENCE</scope>
    <source>
        <strain evidence="10">MPI-CAGE-AT-0147</strain>
    </source>
</reference>
<feature type="transmembrane region" description="Helical" evidence="8">
    <location>
        <begin position="190"/>
        <end position="212"/>
    </location>
</feature>
<keyword evidence="4 8" id="KW-1133">Transmembrane helix</keyword>
<feature type="region of interest" description="Disordered" evidence="7">
    <location>
        <begin position="1"/>
        <end position="47"/>
    </location>
</feature>
<proteinExistence type="predicted"/>
<evidence type="ECO:0000256" key="4">
    <source>
        <dbReference type="ARBA" id="ARBA00022989"/>
    </source>
</evidence>
<sequence length="511" mass="56666">MAISGADSPSEKHHNVSEEANKDLFHNTASAESSTNPSSTFSQTEGEWNPDVEVQARKKVDFSVLLLLFLGLLVFQLDRMNLASALTGGFAKDINVNQDTINLGNQLMFMGIVVFEIPCNMALQRVGPRKWMSGQVFVFGFVATMQVFVKNRGGFLAARLMLGFAEAGYIPGAVYTLSTWYTKRELSKRVSVFFFGMFGGNAISPILASGILKLDNARGIRGWQWLFLLEGLFTIVVAFILLLFLPGSPDVPQPLVGPGLVRLSTAEKEILQKRLEKDDRIGKRPGVHGLTIDWPLVRSTVFHYRRWPHYVSAFAVFSTWSPLTTYTPSIIMSLGFDRIAANALAAVGASLALPVVFGFAYLSDRTNRRGGTVISAHICYLITLIVARQVHPHVGKWSRWGLWTAVNSFAVGYHPVSNSWVQLNCREAGERSIAIAMWVMSAISGLMVGTQYFRPNDTPFYQTGLRTMIIMVSLGMTFAVIQVIIYTVHNKRVAQGKHQREDGKAPMVYTP</sequence>
<feature type="transmembrane region" description="Helical" evidence="8">
    <location>
        <begin position="465"/>
        <end position="488"/>
    </location>
</feature>
<feature type="transmembrane region" description="Helical" evidence="8">
    <location>
        <begin position="433"/>
        <end position="453"/>
    </location>
</feature>
<dbReference type="OrthoDB" id="2985014at2759"/>
<evidence type="ECO:0000256" key="5">
    <source>
        <dbReference type="ARBA" id="ARBA00023136"/>
    </source>
</evidence>
<feature type="transmembrane region" description="Helical" evidence="8">
    <location>
        <begin position="307"/>
        <end position="327"/>
    </location>
</feature>
<dbReference type="InterPro" id="IPR036259">
    <property type="entry name" value="MFS_trans_sf"/>
</dbReference>